<dbReference type="EMBL" id="MU839837">
    <property type="protein sequence ID" value="KAK1753575.1"/>
    <property type="molecule type" value="Genomic_DNA"/>
</dbReference>
<dbReference type="PANTHER" id="PTHR10366:SF564">
    <property type="entry name" value="STEROL-4-ALPHA-CARBOXYLATE 3-DEHYDROGENASE, DECARBOXYLATING"/>
    <property type="match status" value="1"/>
</dbReference>
<accession>A0AAJ0B8D4</accession>
<reference evidence="4" key="1">
    <citation type="submission" date="2023-06" db="EMBL/GenBank/DDBJ databases">
        <title>Genome-scale phylogeny and comparative genomics of the fungal order Sordariales.</title>
        <authorList>
            <consortium name="Lawrence Berkeley National Laboratory"/>
            <person name="Hensen N."/>
            <person name="Bonometti L."/>
            <person name="Westerberg I."/>
            <person name="Brannstrom I.O."/>
            <person name="Guillou S."/>
            <person name="Cros-Aarteil S."/>
            <person name="Calhoun S."/>
            <person name="Haridas S."/>
            <person name="Kuo A."/>
            <person name="Mondo S."/>
            <person name="Pangilinan J."/>
            <person name="Riley R."/>
            <person name="Labutti K."/>
            <person name="Andreopoulos B."/>
            <person name="Lipzen A."/>
            <person name="Chen C."/>
            <person name="Yanf M."/>
            <person name="Daum C."/>
            <person name="Ng V."/>
            <person name="Clum A."/>
            <person name="Steindorff A."/>
            <person name="Ohm R."/>
            <person name="Martin F."/>
            <person name="Silar P."/>
            <person name="Natvig D."/>
            <person name="Lalanne C."/>
            <person name="Gautier V."/>
            <person name="Ament-Velasquez S.L."/>
            <person name="Kruys A."/>
            <person name="Hutchinson M.I."/>
            <person name="Powell A.J."/>
            <person name="Barry K."/>
            <person name="Miller A.N."/>
            <person name="Grigoriev I.V."/>
            <person name="Debuchy R."/>
            <person name="Gladieux P."/>
            <person name="Thoren M.H."/>
            <person name="Johannesson H."/>
        </authorList>
    </citation>
    <scope>NUCLEOTIDE SEQUENCE</scope>
    <source>
        <strain evidence="4">PSN4</strain>
    </source>
</reference>
<dbReference type="AlphaFoldDB" id="A0AAJ0B8D4"/>
<keyword evidence="1" id="KW-0560">Oxidoreductase</keyword>
<keyword evidence="5" id="KW-1185">Reference proteome</keyword>
<feature type="domain" description="NAD-dependent epimerase/dehydratase" evidence="3">
    <location>
        <begin position="6"/>
        <end position="262"/>
    </location>
</feature>
<evidence type="ECO:0000259" key="3">
    <source>
        <dbReference type="Pfam" id="PF01370"/>
    </source>
</evidence>
<comment type="similarity">
    <text evidence="2">Belongs to the NAD(P)-dependent epimerase/dehydratase family. Dihydroflavonol-4-reductase subfamily.</text>
</comment>
<proteinExistence type="inferred from homology"/>
<organism evidence="4 5">
    <name type="scientific">Echria macrotheca</name>
    <dbReference type="NCBI Taxonomy" id="438768"/>
    <lineage>
        <taxon>Eukaryota</taxon>
        <taxon>Fungi</taxon>
        <taxon>Dikarya</taxon>
        <taxon>Ascomycota</taxon>
        <taxon>Pezizomycotina</taxon>
        <taxon>Sordariomycetes</taxon>
        <taxon>Sordariomycetidae</taxon>
        <taxon>Sordariales</taxon>
        <taxon>Schizotheciaceae</taxon>
        <taxon>Echria</taxon>
    </lineage>
</organism>
<dbReference type="Pfam" id="PF01370">
    <property type="entry name" value="Epimerase"/>
    <property type="match status" value="1"/>
</dbReference>
<evidence type="ECO:0000256" key="2">
    <source>
        <dbReference type="ARBA" id="ARBA00023445"/>
    </source>
</evidence>
<name>A0AAJ0B8D4_9PEZI</name>
<dbReference type="SUPFAM" id="SSF51735">
    <property type="entry name" value="NAD(P)-binding Rossmann-fold domains"/>
    <property type="match status" value="1"/>
</dbReference>
<sequence>MTKGLVLVTGANGYIAARTVEALLQAGYAVRGTVRSLNSTKEIADALSEYADRLEFVTVPDITTAGAFDEAIKGVTAVAHLAAPVALNFTDPEPVLKGAIHGTQRVLESALTEPAVKSVVIMSSVAAVLTPERAEDYTYTDADWNEQSAEVIARLGKQTPSRHIYNGSKAAAEKAFWQFRDAHNPSFTMTAVNPSFVAGPPLVVPPSYDGINITNRLVPDVYLGRPLAEAGIPGAYNAHVDIRDVARIVVFGVEHPDKADGHRFLASAHLSPPQAVADILREAYPDRKGIIQEGTPGEGYSPDYSFAKKVVFDTSKTVEATGQGFIPWKDTVLDTVEKLKPILV</sequence>
<comment type="caution">
    <text evidence="4">The sequence shown here is derived from an EMBL/GenBank/DDBJ whole genome shotgun (WGS) entry which is preliminary data.</text>
</comment>
<dbReference type="Proteomes" id="UP001239445">
    <property type="component" value="Unassembled WGS sequence"/>
</dbReference>
<dbReference type="Gene3D" id="3.40.50.720">
    <property type="entry name" value="NAD(P)-binding Rossmann-like Domain"/>
    <property type="match status" value="1"/>
</dbReference>
<dbReference type="InterPro" id="IPR001509">
    <property type="entry name" value="Epimerase_deHydtase"/>
</dbReference>
<protein>
    <recommendedName>
        <fullName evidence="3">NAD-dependent epimerase/dehydratase domain-containing protein</fullName>
    </recommendedName>
</protein>
<evidence type="ECO:0000313" key="5">
    <source>
        <dbReference type="Proteomes" id="UP001239445"/>
    </source>
</evidence>
<gene>
    <name evidence="4" type="ORF">QBC47DRAFT_386765</name>
</gene>
<dbReference type="PANTHER" id="PTHR10366">
    <property type="entry name" value="NAD DEPENDENT EPIMERASE/DEHYDRATASE"/>
    <property type="match status" value="1"/>
</dbReference>
<evidence type="ECO:0000313" key="4">
    <source>
        <dbReference type="EMBL" id="KAK1753575.1"/>
    </source>
</evidence>
<dbReference type="GO" id="GO:0016616">
    <property type="term" value="F:oxidoreductase activity, acting on the CH-OH group of donors, NAD or NADP as acceptor"/>
    <property type="evidence" value="ECO:0007669"/>
    <property type="project" value="TreeGrafter"/>
</dbReference>
<dbReference type="InterPro" id="IPR036291">
    <property type="entry name" value="NAD(P)-bd_dom_sf"/>
</dbReference>
<evidence type="ECO:0000256" key="1">
    <source>
        <dbReference type="ARBA" id="ARBA00023002"/>
    </source>
</evidence>
<dbReference type="InterPro" id="IPR050425">
    <property type="entry name" value="NAD(P)_dehydrat-like"/>
</dbReference>